<evidence type="ECO:0000256" key="1">
    <source>
        <dbReference type="SAM" id="MobiDB-lite"/>
    </source>
</evidence>
<sequence length="350" mass="39144">MTVFVSFVMGSKDAYFFNSPTHWAWRNLPPDVEALFTKQPPIKDVLELALGDAGAYFMSYRDHDGQVLCRHYNLPNPLVEYLYHSHPHVIRDLSTLSISLGPYESYYAYDKTSASWANLPPILEKAVLSRLESQDAWKTVWKDGGREAPSFVCLGADGSYFMRTVGGGGSWDLRSKEEGMRGTNKFLEDSKDFSGVAGLYLFQHYPQSYVLLLTNGKAFSNLPEHTWDDYSKMAPKLPSLVQTNQPIPPVPLMQPFASAQQPFQQPQPQQQFQQNQLQQPFHQNSLTGCSPPSPQAPRYASPFPPSYQQTQYTNMSPIPSSAVYGGQVTGVINAQHSGQPMYGNGMTGPR</sequence>
<accession>A0A6A5ZIH4</accession>
<evidence type="ECO:0000313" key="3">
    <source>
        <dbReference type="Proteomes" id="UP000799770"/>
    </source>
</evidence>
<proteinExistence type="predicted"/>
<dbReference type="AlphaFoldDB" id="A0A6A5ZIH4"/>
<protein>
    <submittedName>
        <fullName evidence="2">Uncharacterized protein</fullName>
    </submittedName>
</protein>
<organism evidence="2 3">
    <name type="scientific">Lophiotrema nucula</name>
    <dbReference type="NCBI Taxonomy" id="690887"/>
    <lineage>
        <taxon>Eukaryota</taxon>
        <taxon>Fungi</taxon>
        <taxon>Dikarya</taxon>
        <taxon>Ascomycota</taxon>
        <taxon>Pezizomycotina</taxon>
        <taxon>Dothideomycetes</taxon>
        <taxon>Pleosporomycetidae</taxon>
        <taxon>Pleosporales</taxon>
        <taxon>Lophiotremataceae</taxon>
        <taxon>Lophiotrema</taxon>
    </lineage>
</organism>
<dbReference type="Proteomes" id="UP000799770">
    <property type="component" value="Unassembled WGS sequence"/>
</dbReference>
<dbReference type="OrthoDB" id="4354287at2759"/>
<gene>
    <name evidence="2" type="ORF">BDV96DRAFT_360459</name>
</gene>
<dbReference type="EMBL" id="ML977316">
    <property type="protein sequence ID" value="KAF2118637.1"/>
    <property type="molecule type" value="Genomic_DNA"/>
</dbReference>
<feature type="region of interest" description="Disordered" evidence="1">
    <location>
        <begin position="282"/>
        <end position="314"/>
    </location>
</feature>
<evidence type="ECO:0000313" key="2">
    <source>
        <dbReference type="EMBL" id="KAF2118637.1"/>
    </source>
</evidence>
<keyword evidence="3" id="KW-1185">Reference proteome</keyword>
<reference evidence="2" key="1">
    <citation type="journal article" date="2020" name="Stud. Mycol.">
        <title>101 Dothideomycetes genomes: a test case for predicting lifestyles and emergence of pathogens.</title>
        <authorList>
            <person name="Haridas S."/>
            <person name="Albert R."/>
            <person name="Binder M."/>
            <person name="Bloem J."/>
            <person name="Labutti K."/>
            <person name="Salamov A."/>
            <person name="Andreopoulos B."/>
            <person name="Baker S."/>
            <person name="Barry K."/>
            <person name="Bills G."/>
            <person name="Bluhm B."/>
            <person name="Cannon C."/>
            <person name="Castanera R."/>
            <person name="Culley D."/>
            <person name="Daum C."/>
            <person name="Ezra D."/>
            <person name="Gonzalez J."/>
            <person name="Henrissat B."/>
            <person name="Kuo A."/>
            <person name="Liang C."/>
            <person name="Lipzen A."/>
            <person name="Lutzoni F."/>
            <person name="Magnuson J."/>
            <person name="Mondo S."/>
            <person name="Nolan M."/>
            <person name="Ohm R."/>
            <person name="Pangilinan J."/>
            <person name="Park H.-J."/>
            <person name="Ramirez L."/>
            <person name="Alfaro M."/>
            <person name="Sun H."/>
            <person name="Tritt A."/>
            <person name="Yoshinaga Y."/>
            <person name="Zwiers L.-H."/>
            <person name="Turgeon B."/>
            <person name="Goodwin S."/>
            <person name="Spatafora J."/>
            <person name="Crous P."/>
            <person name="Grigoriev I."/>
        </authorList>
    </citation>
    <scope>NUCLEOTIDE SEQUENCE</scope>
    <source>
        <strain evidence="2">CBS 627.86</strain>
    </source>
</reference>
<name>A0A6A5ZIH4_9PLEO</name>